<feature type="binding site" evidence="1">
    <location>
        <position position="58"/>
    </location>
    <ligand>
        <name>Fe cation</name>
        <dbReference type="ChEBI" id="CHEBI:24875"/>
    </ligand>
</feature>
<evidence type="ECO:0000313" key="2">
    <source>
        <dbReference type="EMBL" id="GAA4267694.1"/>
    </source>
</evidence>
<dbReference type="InterPro" id="IPR022270">
    <property type="entry name" value="Blh_diox"/>
</dbReference>
<keyword evidence="1" id="KW-0408">Iron</keyword>
<feature type="binding site" evidence="1">
    <location>
        <position position="247"/>
    </location>
    <ligand>
        <name>Fe cation</name>
        <dbReference type="ChEBI" id="CHEBI:24875"/>
    </ligand>
</feature>
<comment type="function">
    <text evidence="1">Catalyzes the cleavage of beta-carotene at its central double bond (15,15') to yield two molecules of all-trans-retinal.</text>
</comment>
<keyword evidence="1" id="KW-0560">Oxidoreductase</keyword>
<evidence type="ECO:0000313" key="3">
    <source>
        <dbReference type="Proteomes" id="UP001501594"/>
    </source>
</evidence>
<keyword evidence="1" id="KW-0472">Membrane</keyword>
<dbReference type="NCBIfam" id="TIGR03753">
    <property type="entry name" value="blh_monoox"/>
    <property type="match status" value="1"/>
</dbReference>
<dbReference type="HAMAP" id="MF_02093">
    <property type="entry name" value="Beta_carotene_diox"/>
    <property type="match status" value="1"/>
</dbReference>
<feature type="transmembrane region" description="Helical" evidence="1">
    <location>
        <begin position="312"/>
        <end position="333"/>
    </location>
</feature>
<dbReference type="Pfam" id="PF15461">
    <property type="entry name" value="BCD"/>
    <property type="match status" value="1"/>
</dbReference>
<dbReference type="RefSeq" id="WP_344798236.1">
    <property type="nucleotide sequence ID" value="NZ_BAABAU010000005.1"/>
</dbReference>
<feature type="binding site" evidence="1">
    <location>
        <position position="251"/>
    </location>
    <ligand>
        <name>Fe cation</name>
        <dbReference type="ChEBI" id="CHEBI:24875"/>
    </ligand>
</feature>
<dbReference type="Proteomes" id="UP001501594">
    <property type="component" value="Unassembled WGS sequence"/>
</dbReference>
<feature type="binding site" evidence="1">
    <location>
        <position position="115"/>
    </location>
    <ligand>
        <name>Fe cation</name>
        <dbReference type="ChEBI" id="CHEBI:24875"/>
    </ligand>
</feature>
<keyword evidence="1" id="KW-1003">Cell membrane</keyword>
<gene>
    <name evidence="2" type="ORF">GCM10022256_33060</name>
</gene>
<accession>A0ABP8E688</accession>
<name>A0ABP8E688_9MICO</name>
<dbReference type="EMBL" id="BAABAU010000005">
    <property type="protein sequence ID" value="GAA4267694.1"/>
    <property type="molecule type" value="Genomic_DNA"/>
</dbReference>
<keyword evidence="1" id="KW-0223">Dioxygenase</keyword>
<comment type="subcellular location">
    <subcellularLocation>
        <location evidence="1">Cell membrane</location>
        <topology evidence="1">Multi-pass membrane protein</topology>
    </subcellularLocation>
</comment>
<keyword evidence="1" id="KW-1133">Transmembrane helix</keyword>
<keyword evidence="1" id="KW-0479">Metal-binding</keyword>
<feature type="transmembrane region" description="Helical" evidence="1">
    <location>
        <begin position="185"/>
        <end position="203"/>
    </location>
</feature>
<feature type="transmembrane region" description="Helical" evidence="1">
    <location>
        <begin position="44"/>
        <end position="65"/>
    </location>
</feature>
<comment type="cofactor">
    <cofactor evidence="1">
        <name>Fe(2+)</name>
        <dbReference type="ChEBI" id="CHEBI:29033"/>
    </cofactor>
</comment>
<sequence>MLAPADRAVWVLARRRLFVPVDVVLVAITLVCAAGVPIPAAVQIIPFALGLVLFGLPHGALDHLVPARLAGRPASLRTVGPVVHLYLVLGGLVLGLWTVAPVAASVFFIALTWFHWGTGDAHAVSARGRRLSGSRVVTVPLLRGALPMIVPLLAFPETYGGVLASTTRAFGVGAPPGAVSGPVRIGLAAGLGVLVAAVVLAEYRAHGQTPDGRRSLLGDLGEVTLLIAFFSVVPPVLAVGLYFSLWHSLRHIVRLSLIDAALAGPALENRWGAVLARFSLQAAPITLAALALLVGLFVALSPRAGGSPSALLGIYLVLISALTLPHAVVVGAMDRARR</sequence>
<comment type="similarity">
    <text evidence="1">Belongs to the Brp/Blh beta-carotene diooxygenase family.</text>
</comment>
<dbReference type="EC" id="1.13.11.63" evidence="1"/>
<feature type="transmembrane region" description="Helical" evidence="1">
    <location>
        <begin position="279"/>
        <end position="300"/>
    </location>
</feature>
<comment type="catalytic activity">
    <reaction evidence="1">
        <text>all-trans-beta-carotene + O2 = 2 all-trans-retinal</text>
        <dbReference type="Rhea" id="RHEA:32887"/>
        <dbReference type="ChEBI" id="CHEBI:15379"/>
        <dbReference type="ChEBI" id="CHEBI:17579"/>
        <dbReference type="ChEBI" id="CHEBI:17898"/>
        <dbReference type="EC" id="1.13.11.63"/>
    </reaction>
</comment>
<comment type="caution">
    <text evidence="2">The sequence shown here is derived from an EMBL/GenBank/DDBJ whole genome shotgun (WGS) entry which is preliminary data.</text>
</comment>
<keyword evidence="3" id="KW-1185">Reference proteome</keyword>
<proteinExistence type="inferred from homology"/>
<reference evidence="3" key="1">
    <citation type="journal article" date="2019" name="Int. J. Syst. Evol. Microbiol.">
        <title>The Global Catalogue of Microorganisms (GCM) 10K type strain sequencing project: providing services to taxonomists for standard genome sequencing and annotation.</title>
        <authorList>
            <consortium name="The Broad Institute Genomics Platform"/>
            <consortium name="The Broad Institute Genome Sequencing Center for Infectious Disease"/>
            <person name="Wu L."/>
            <person name="Ma J."/>
        </authorList>
    </citation>
    <scope>NUCLEOTIDE SEQUENCE [LARGE SCALE GENOMIC DNA]</scope>
    <source>
        <strain evidence="3">JCM 17442</strain>
    </source>
</reference>
<protein>
    <recommendedName>
        <fullName evidence="1">Probable beta-carotene 15,15'-dioxygenase</fullName>
        <ecNumber evidence="1">1.13.11.63</ecNumber>
    </recommendedName>
</protein>
<feature type="transmembrane region" description="Helical" evidence="1">
    <location>
        <begin position="17"/>
        <end position="38"/>
    </location>
</feature>
<organism evidence="2 3">
    <name type="scientific">Frondihabitans peucedani</name>
    <dbReference type="NCBI Taxonomy" id="598626"/>
    <lineage>
        <taxon>Bacteria</taxon>
        <taxon>Bacillati</taxon>
        <taxon>Actinomycetota</taxon>
        <taxon>Actinomycetes</taxon>
        <taxon>Micrococcales</taxon>
        <taxon>Microbacteriaceae</taxon>
        <taxon>Frondihabitans</taxon>
    </lineage>
</organism>
<keyword evidence="1" id="KW-0812">Transmembrane</keyword>
<evidence type="ECO:0000256" key="1">
    <source>
        <dbReference type="HAMAP-Rule" id="MF_02093"/>
    </source>
</evidence>
<feature type="transmembrane region" description="Helical" evidence="1">
    <location>
        <begin position="223"/>
        <end position="245"/>
    </location>
</feature>
<feature type="transmembrane region" description="Helical" evidence="1">
    <location>
        <begin position="85"/>
        <end position="114"/>
    </location>
</feature>